<evidence type="ECO:0000256" key="1">
    <source>
        <dbReference type="ARBA" id="ARBA00009897"/>
    </source>
</evidence>
<dbReference type="AlphaFoldDB" id="A0A1H8H7U8"/>
<dbReference type="GO" id="GO:0006542">
    <property type="term" value="P:glutamine biosynthetic process"/>
    <property type="evidence" value="ECO:0007669"/>
    <property type="project" value="InterPro"/>
</dbReference>
<gene>
    <name evidence="9" type="ORF">SAMN05192574_103411</name>
</gene>
<dbReference type="Gene3D" id="3.10.20.70">
    <property type="entry name" value="Glutamine synthetase, N-terminal domain"/>
    <property type="match status" value="1"/>
</dbReference>
<name>A0A1H8H7U8_9SPHI</name>
<dbReference type="InterPro" id="IPR036651">
    <property type="entry name" value="Gln_synt_N_sf"/>
</dbReference>
<dbReference type="GO" id="GO:0042402">
    <property type="term" value="P:biogenic amine catabolic process"/>
    <property type="evidence" value="ECO:0007669"/>
    <property type="project" value="UniProtKB-ARBA"/>
</dbReference>
<dbReference type="InterPro" id="IPR014746">
    <property type="entry name" value="Gln_synth/guanido_kin_cat_dom"/>
</dbReference>
<reference evidence="10" key="1">
    <citation type="submission" date="2016-10" db="EMBL/GenBank/DDBJ databases">
        <authorList>
            <person name="Varghese N."/>
            <person name="Submissions S."/>
        </authorList>
    </citation>
    <scope>NUCLEOTIDE SEQUENCE [LARGE SCALE GENOMIC DNA]</scope>
    <source>
        <strain evidence="10">Gh-48</strain>
    </source>
</reference>
<dbReference type="Pfam" id="PF00120">
    <property type="entry name" value="Gln-synt_C"/>
    <property type="match status" value="1"/>
</dbReference>
<dbReference type="EMBL" id="FOCL01000003">
    <property type="protein sequence ID" value="SEN52109.1"/>
    <property type="molecule type" value="Genomic_DNA"/>
</dbReference>
<dbReference type="GO" id="GO:0006576">
    <property type="term" value="P:biogenic amine metabolic process"/>
    <property type="evidence" value="ECO:0007669"/>
    <property type="project" value="UniProtKB-ARBA"/>
</dbReference>
<protein>
    <submittedName>
        <fullName evidence="9">Glutamine synthetase</fullName>
    </submittedName>
</protein>
<comment type="similarity">
    <text evidence="1 5 6">Belongs to the glutamine synthetase family.</text>
</comment>
<dbReference type="GO" id="GO:0004356">
    <property type="term" value="F:glutamine synthetase activity"/>
    <property type="evidence" value="ECO:0007669"/>
    <property type="project" value="InterPro"/>
</dbReference>
<proteinExistence type="inferred from homology"/>
<dbReference type="PROSITE" id="PS51986">
    <property type="entry name" value="GS_BETA_GRASP"/>
    <property type="match status" value="1"/>
</dbReference>
<dbReference type="PANTHER" id="PTHR43785">
    <property type="entry name" value="GAMMA-GLUTAMYLPUTRESCINE SYNTHETASE"/>
    <property type="match status" value="1"/>
</dbReference>
<evidence type="ECO:0000256" key="6">
    <source>
        <dbReference type="RuleBase" id="RU000384"/>
    </source>
</evidence>
<dbReference type="InterPro" id="IPR008146">
    <property type="entry name" value="Gln_synth_cat_dom"/>
</dbReference>
<accession>A0A1H8H7U8</accession>
<evidence type="ECO:0000313" key="10">
    <source>
        <dbReference type="Proteomes" id="UP000198942"/>
    </source>
</evidence>
<dbReference type="PANTHER" id="PTHR43785:SF12">
    <property type="entry name" value="TYPE-1 GLUTAMINE SYNTHETASE 2"/>
    <property type="match status" value="1"/>
</dbReference>
<dbReference type="Proteomes" id="UP000198942">
    <property type="component" value="Unassembled WGS sequence"/>
</dbReference>
<dbReference type="InterPro" id="IPR008147">
    <property type="entry name" value="Gln_synt_N"/>
</dbReference>
<dbReference type="STRING" id="551995.SAMN05192574_103411"/>
<evidence type="ECO:0000256" key="4">
    <source>
        <dbReference type="ARBA" id="ARBA00022840"/>
    </source>
</evidence>
<dbReference type="SUPFAM" id="SSF54368">
    <property type="entry name" value="Glutamine synthetase, N-terminal domain"/>
    <property type="match status" value="1"/>
</dbReference>
<dbReference type="SMART" id="SM01230">
    <property type="entry name" value="Gln-synt_C"/>
    <property type="match status" value="1"/>
</dbReference>
<evidence type="ECO:0000256" key="2">
    <source>
        <dbReference type="ARBA" id="ARBA00022598"/>
    </source>
</evidence>
<evidence type="ECO:0000313" key="9">
    <source>
        <dbReference type="EMBL" id="SEN52109.1"/>
    </source>
</evidence>
<keyword evidence="10" id="KW-1185">Reference proteome</keyword>
<dbReference type="FunFam" id="3.30.590.10:FF:000005">
    <property type="entry name" value="Probable glutamine synthetase"/>
    <property type="match status" value="1"/>
</dbReference>
<evidence type="ECO:0000256" key="5">
    <source>
        <dbReference type="PROSITE-ProRule" id="PRU01330"/>
    </source>
</evidence>
<dbReference type="PROSITE" id="PS51987">
    <property type="entry name" value="GS_CATALYTIC"/>
    <property type="match status" value="1"/>
</dbReference>
<keyword evidence="3" id="KW-0547">Nucleotide-binding</keyword>
<keyword evidence="4" id="KW-0067">ATP-binding</keyword>
<evidence type="ECO:0000256" key="3">
    <source>
        <dbReference type="ARBA" id="ARBA00022741"/>
    </source>
</evidence>
<feature type="domain" description="GS catalytic" evidence="8">
    <location>
        <begin position="126"/>
        <end position="463"/>
    </location>
</feature>
<keyword evidence="2" id="KW-0436">Ligase</keyword>
<feature type="domain" description="GS beta-grasp" evidence="7">
    <location>
        <begin position="24"/>
        <end position="119"/>
    </location>
</feature>
<dbReference type="Gene3D" id="3.30.590.10">
    <property type="entry name" value="Glutamine synthetase/guanido kinase, catalytic domain"/>
    <property type="match status" value="1"/>
</dbReference>
<evidence type="ECO:0000259" key="8">
    <source>
        <dbReference type="PROSITE" id="PS51987"/>
    </source>
</evidence>
<evidence type="ECO:0000259" key="7">
    <source>
        <dbReference type="PROSITE" id="PS51986"/>
    </source>
</evidence>
<dbReference type="GO" id="GO:0005524">
    <property type="term" value="F:ATP binding"/>
    <property type="evidence" value="ECO:0007669"/>
    <property type="project" value="UniProtKB-KW"/>
</dbReference>
<dbReference type="SUPFAM" id="SSF55931">
    <property type="entry name" value="Glutamine synthetase/guanido kinase"/>
    <property type="match status" value="1"/>
</dbReference>
<sequence length="463" mass="52792">MPYLNRPYFYTMNAEEIKAYIEQNNIQKIKFAFADIDGILRGKVIHPKKFIDGLQSGYGFCDVVFGWDSNDVCYDNVQLTGWQSGYPDKLCRIDLSTLRNVPWQDDIPFFLADFSKPDGNDLPACPRSLLKHIKAQCEDMGYHAEFAQEFEWFNFKETPQTLADKKFTNIEPLTPGMFGYSILRTSENSDFYYDLFNLLTQFNIPIEGLHTETGPGVYEAAILHDEVLAAADKAALFKTAVKEIAYKHGIMASFMAKWTETLPGCSGHIHQSLWTKDLSKNLFYDAGDTNKMSDLHKQYLAGQLYCMPHLLPMYAPTINSYKRLVEGAWAPTTITWGVENRTTALRVINTTENYTRLETRIPGSDTNPYLAMAAALASGLYGIKNKLELNIEPTIGNGYQDKRNGVLWPNLHAAATAMQSSDIAKELFGEGFVDHFTQTRLWEYRQFAKSVTDWELKRYFEII</sequence>
<organism evidence="9 10">
    <name type="scientific">Mucilaginibacter gossypiicola</name>
    <dbReference type="NCBI Taxonomy" id="551995"/>
    <lineage>
        <taxon>Bacteria</taxon>
        <taxon>Pseudomonadati</taxon>
        <taxon>Bacteroidota</taxon>
        <taxon>Sphingobacteriia</taxon>
        <taxon>Sphingobacteriales</taxon>
        <taxon>Sphingobacteriaceae</taxon>
        <taxon>Mucilaginibacter</taxon>
    </lineage>
</organism>